<dbReference type="SUPFAM" id="SSF48350">
    <property type="entry name" value="GTPase activation domain, GAP"/>
    <property type="match status" value="1"/>
</dbReference>
<dbReference type="GO" id="GO:0035023">
    <property type="term" value="P:regulation of Rho protein signal transduction"/>
    <property type="evidence" value="ECO:0007669"/>
    <property type="project" value="TreeGrafter"/>
</dbReference>
<dbReference type="EMBL" id="JBBCAQ010000018">
    <property type="protein sequence ID" value="KAK7595289.1"/>
    <property type="molecule type" value="Genomic_DNA"/>
</dbReference>
<evidence type="ECO:0000259" key="5">
    <source>
        <dbReference type="PROSITE" id="PS50848"/>
    </source>
</evidence>
<dbReference type="Gene3D" id="1.10.287.2070">
    <property type="match status" value="1"/>
</dbReference>
<evidence type="ECO:0000313" key="6">
    <source>
        <dbReference type="EMBL" id="KAK7595289.1"/>
    </source>
</evidence>
<feature type="compositionally biased region" description="Low complexity" evidence="3">
    <location>
        <begin position="300"/>
        <end position="323"/>
    </location>
</feature>
<reference evidence="6 7" key="1">
    <citation type="submission" date="2024-03" db="EMBL/GenBank/DDBJ databases">
        <title>Adaptation during the transition from Ophiocordyceps entomopathogen to insect associate is accompanied by gene loss and intensified selection.</title>
        <authorList>
            <person name="Ward C.M."/>
            <person name="Onetto C.A."/>
            <person name="Borneman A.R."/>
        </authorList>
    </citation>
    <scope>NUCLEOTIDE SEQUENCE [LARGE SCALE GENOMIC DNA]</scope>
    <source>
        <strain evidence="6">AWRI1</strain>
        <tissue evidence="6">Single Adult Female</tissue>
    </source>
</reference>
<gene>
    <name evidence="6" type="ORF">V9T40_013114</name>
</gene>
<evidence type="ECO:0008006" key="8">
    <source>
        <dbReference type="Google" id="ProtNLM"/>
    </source>
</evidence>
<dbReference type="Pfam" id="PF00620">
    <property type="entry name" value="RhoGAP"/>
    <property type="match status" value="1"/>
</dbReference>
<dbReference type="GO" id="GO:0030036">
    <property type="term" value="P:actin cytoskeleton organization"/>
    <property type="evidence" value="ECO:0007669"/>
    <property type="project" value="TreeGrafter"/>
</dbReference>
<dbReference type="SUPFAM" id="SSF55961">
    <property type="entry name" value="Bet v1-like"/>
    <property type="match status" value="1"/>
</dbReference>
<keyword evidence="7" id="KW-1185">Reference proteome</keyword>
<dbReference type="InterPro" id="IPR023393">
    <property type="entry name" value="START-like_dom_sf"/>
</dbReference>
<feature type="domain" description="START" evidence="5">
    <location>
        <begin position="686"/>
        <end position="876"/>
    </location>
</feature>
<name>A0AAN9Y5R7_9HEMI</name>
<dbReference type="PROSITE" id="PS50848">
    <property type="entry name" value="START"/>
    <property type="match status" value="1"/>
</dbReference>
<evidence type="ECO:0000313" key="7">
    <source>
        <dbReference type="Proteomes" id="UP001367676"/>
    </source>
</evidence>
<proteinExistence type="predicted"/>
<dbReference type="GO" id="GO:0007165">
    <property type="term" value="P:signal transduction"/>
    <property type="evidence" value="ECO:0007669"/>
    <property type="project" value="InterPro"/>
</dbReference>
<dbReference type="SUPFAM" id="SSF47769">
    <property type="entry name" value="SAM/Pointed domain"/>
    <property type="match status" value="1"/>
</dbReference>
<dbReference type="InterPro" id="IPR013761">
    <property type="entry name" value="SAM/pointed_sf"/>
</dbReference>
<keyword evidence="2" id="KW-0597">Phosphoprotein</keyword>
<dbReference type="FunFam" id="3.30.530.20:FF:000009">
    <property type="entry name" value="StAR related lipid transfer domain containing 13"/>
    <property type="match status" value="1"/>
</dbReference>
<evidence type="ECO:0000256" key="2">
    <source>
        <dbReference type="ARBA" id="ARBA00022553"/>
    </source>
</evidence>
<dbReference type="CDD" id="cd09538">
    <property type="entry name" value="SAM_DLC1_2-like"/>
    <property type="match status" value="1"/>
</dbReference>
<dbReference type="SMART" id="SM00324">
    <property type="entry name" value="RhoGAP"/>
    <property type="match status" value="1"/>
</dbReference>
<keyword evidence="1" id="KW-0343">GTPase activation</keyword>
<feature type="domain" description="Rho-GAP" evidence="4">
    <location>
        <begin position="430"/>
        <end position="641"/>
    </location>
</feature>
<dbReference type="GO" id="GO:0008289">
    <property type="term" value="F:lipid binding"/>
    <property type="evidence" value="ECO:0007669"/>
    <property type="project" value="InterPro"/>
</dbReference>
<dbReference type="InterPro" id="IPR000198">
    <property type="entry name" value="RhoGAP_dom"/>
</dbReference>
<evidence type="ECO:0000259" key="4">
    <source>
        <dbReference type="PROSITE" id="PS50238"/>
    </source>
</evidence>
<dbReference type="InterPro" id="IPR002913">
    <property type="entry name" value="START_lipid-bd_dom"/>
</dbReference>
<dbReference type="InterPro" id="IPR008936">
    <property type="entry name" value="Rho_GTPase_activation_prot"/>
</dbReference>
<dbReference type="GO" id="GO:0005096">
    <property type="term" value="F:GTPase activator activity"/>
    <property type="evidence" value="ECO:0007669"/>
    <property type="project" value="UniProtKB-KW"/>
</dbReference>
<accession>A0AAN9Y5R7</accession>
<evidence type="ECO:0000256" key="3">
    <source>
        <dbReference type="SAM" id="MobiDB-lite"/>
    </source>
</evidence>
<dbReference type="PANTHER" id="PTHR12659:SF7">
    <property type="entry name" value="CROSSVEINLESS C, ISOFORM C"/>
    <property type="match status" value="1"/>
</dbReference>
<evidence type="ECO:0000256" key="1">
    <source>
        <dbReference type="ARBA" id="ARBA00022468"/>
    </source>
</evidence>
<dbReference type="PROSITE" id="PS50238">
    <property type="entry name" value="RHOGAP"/>
    <property type="match status" value="1"/>
</dbReference>
<dbReference type="Gene3D" id="1.10.555.10">
    <property type="entry name" value="Rho GTPase activation protein"/>
    <property type="match status" value="1"/>
</dbReference>
<dbReference type="SMART" id="SM00234">
    <property type="entry name" value="START"/>
    <property type="match status" value="1"/>
</dbReference>
<dbReference type="Gene3D" id="3.30.530.20">
    <property type="match status" value="1"/>
</dbReference>
<organism evidence="6 7">
    <name type="scientific">Parthenolecanium corni</name>
    <dbReference type="NCBI Taxonomy" id="536013"/>
    <lineage>
        <taxon>Eukaryota</taxon>
        <taxon>Metazoa</taxon>
        <taxon>Ecdysozoa</taxon>
        <taxon>Arthropoda</taxon>
        <taxon>Hexapoda</taxon>
        <taxon>Insecta</taxon>
        <taxon>Pterygota</taxon>
        <taxon>Neoptera</taxon>
        <taxon>Paraneoptera</taxon>
        <taxon>Hemiptera</taxon>
        <taxon>Sternorrhyncha</taxon>
        <taxon>Coccoidea</taxon>
        <taxon>Coccidae</taxon>
        <taxon>Parthenolecanium</taxon>
    </lineage>
</organism>
<dbReference type="AlphaFoldDB" id="A0AAN9Y5R7"/>
<dbReference type="PANTHER" id="PTHR12659">
    <property type="entry name" value="RHO-TYPE GTPASE ACTIVATING PROTEIN"/>
    <property type="match status" value="1"/>
</dbReference>
<sequence>MGNRVGAFFSERLDIDIDELCHMCARAPTRTTQIEAAEACKWLRAAGFPQYAQMYEDKQFPIDINSVQKDHQFLEPDALQSLFRRFRTLNRCANMKVELMPANKDDDSDSDTECALSEYWSFQRESRRWSRNRDVRQEIPPASEHLMNDDSYDSIANVLKNNTLPPFSISTPESDLTVSRFRRSGSERLRDGAKAFLRRVESLKSRRRKQKNREGVVISGPLIVDAPSMEARIKDLNCVDVTPPESPVTLEDSRRSSMRYLSKPDTDFSAFSDSEVTLRQSLAVNGRFSKTNVSLDVCDPSTKPSRCSSRSDSQDSQTFSQLSPPLKNDESSEMLFLSETDASMRPKISVVRWHSFQRNSARPNSLRGQSINSLTVGQIRVLRKLAMLKLTAVMEKYCPTHRTTGWNWELPKFIRKVKTPDYKDKSVFGVPLLTNAQQSGFVLPEYILEALDWLRSNALDQVGIFRKPGVRSRIHKLKILAEVRPARINFDGQQAYDVADMVKQYFRELPDALLTNKLSETFVAIFQYVPDNLRAEAVQRTLILLPDEHRDALLVLLSFLYEVAQHSYVNQMSASNLALCLAPSLFYWTHSSAIYHTRRSSSMSPKRLQKSGTFPDVKELGQNKAAHECLYYLIKNYRDLFTISEDTMSQCHFDYMDESVPVSLGELGEELQQDWRGYMNMCHNALSKEVKDKNRGWVISSVFEDVEIAYKKVRDGHPLRLWRVCAEVEAPPKDILYRILYERSVWDQMLYGSKIVHRLDQNTELFQYVTRGIGPLPQKDFCVIRSWQTDLSKDGCMVVETSVEHEDAQVIPGCVRGIVLASRYLIEPCGSGKSRILHLSRVDIKGRSSDWYNKCYGHVCARHLIKMRHSFQRMTEGPESKV</sequence>
<dbReference type="Pfam" id="PF01852">
    <property type="entry name" value="START"/>
    <property type="match status" value="1"/>
</dbReference>
<comment type="caution">
    <text evidence="6">The sequence shown here is derived from an EMBL/GenBank/DDBJ whole genome shotgun (WGS) entry which is preliminary data.</text>
</comment>
<feature type="region of interest" description="Disordered" evidence="3">
    <location>
        <begin position="299"/>
        <end position="331"/>
    </location>
</feature>
<protein>
    <recommendedName>
        <fullName evidence="8">Rho GTPase-activating protein 7</fullName>
    </recommendedName>
</protein>
<dbReference type="Proteomes" id="UP001367676">
    <property type="component" value="Unassembled WGS sequence"/>
</dbReference>